<keyword evidence="6" id="KW-1185">Reference proteome</keyword>
<dbReference type="PANTHER" id="PTHR43537:SF5">
    <property type="entry name" value="UXU OPERON TRANSCRIPTIONAL REGULATOR"/>
    <property type="match status" value="1"/>
</dbReference>
<keyword evidence="1" id="KW-0805">Transcription regulation</keyword>
<protein>
    <submittedName>
        <fullName evidence="5">GntR family transcriptional regulator</fullName>
    </submittedName>
</protein>
<dbReference type="Pfam" id="PF00392">
    <property type="entry name" value="GntR"/>
    <property type="match status" value="1"/>
</dbReference>
<dbReference type="Gene3D" id="1.20.120.530">
    <property type="entry name" value="GntR ligand-binding domain-like"/>
    <property type="match status" value="1"/>
</dbReference>
<dbReference type="PANTHER" id="PTHR43537">
    <property type="entry name" value="TRANSCRIPTIONAL REGULATOR, GNTR FAMILY"/>
    <property type="match status" value="1"/>
</dbReference>
<accession>A0ABY8C5M1</accession>
<evidence type="ECO:0000256" key="1">
    <source>
        <dbReference type="ARBA" id="ARBA00023015"/>
    </source>
</evidence>
<keyword evidence="3" id="KW-0804">Transcription</keyword>
<evidence type="ECO:0000259" key="4">
    <source>
        <dbReference type="PROSITE" id="PS50949"/>
    </source>
</evidence>
<dbReference type="SUPFAM" id="SSF48008">
    <property type="entry name" value="GntR ligand-binding domain-like"/>
    <property type="match status" value="1"/>
</dbReference>
<dbReference type="InterPro" id="IPR036390">
    <property type="entry name" value="WH_DNA-bd_sf"/>
</dbReference>
<evidence type="ECO:0000256" key="2">
    <source>
        <dbReference type="ARBA" id="ARBA00023125"/>
    </source>
</evidence>
<dbReference type="InterPro" id="IPR036388">
    <property type="entry name" value="WH-like_DNA-bd_sf"/>
</dbReference>
<dbReference type="InterPro" id="IPR008920">
    <property type="entry name" value="TF_FadR/GntR_C"/>
</dbReference>
<dbReference type="PROSITE" id="PS50949">
    <property type="entry name" value="HTH_GNTR"/>
    <property type="match status" value="1"/>
</dbReference>
<gene>
    <name evidence="5" type="ORF">PYS61_00075</name>
</gene>
<dbReference type="Gene3D" id="1.10.10.10">
    <property type="entry name" value="Winged helix-like DNA-binding domain superfamily/Winged helix DNA-binding domain"/>
    <property type="match status" value="1"/>
</dbReference>
<feature type="domain" description="HTH gntR-type" evidence="4">
    <location>
        <begin position="5"/>
        <end position="72"/>
    </location>
</feature>
<sequence>MGTKDLLSTRIYKAIKKDVLDGVYPLGEKINENLLAKTLFVSRTPVHNALKALHKEGLLGYNRNVGYYSNIVCRQDITEIYAIRLVFDTLAAYQASLNMQEEDFLELERMNEEAIRVLEEKADTVKLHAVARDFNTKISFFSGMSRLASLQNIIFGYLEGFKILYFRKSMPQCLDTIKDRCLIVKAMRTRKRDLIEQAIKNYLDRISENIISFLPNSSKSTSIFEAETFSEIKALAQEQAEKNLSEENIV</sequence>
<dbReference type="EMBL" id="CP118868">
    <property type="protein sequence ID" value="WEG35594.1"/>
    <property type="molecule type" value="Genomic_DNA"/>
</dbReference>
<reference evidence="5 6" key="1">
    <citation type="submission" date="2023-02" db="EMBL/GenBank/DDBJ databases">
        <title>Novel Oscillospiraceae bacterial genomes.</title>
        <authorList>
            <person name="Srinivasan S."/>
            <person name="Austin M.N."/>
            <person name="Fiedler T.L."/>
            <person name="Strenk S.M."/>
            <person name="Agnew K.J."/>
            <person name="Nagana Gowda G.A."/>
            <person name="Raftery D."/>
            <person name="Beamer M.A."/>
            <person name="Achilles S.L."/>
            <person name="Wiesenfeld H.C."/>
            <person name="Fredricks D.N."/>
            <person name="Hillier S.L."/>
        </authorList>
    </citation>
    <scope>NUCLEOTIDE SEQUENCE [LARGE SCALE GENOMIC DNA]</scope>
    <source>
        <strain evidence="5 6">CHIC02 1186E3-8</strain>
    </source>
</reference>
<dbReference type="InterPro" id="IPR000524">
    <property type="entry name" value="Tscrpt_reg_HTH_GntR"/>
</dbReference>
<dbReference type="Proteomes" id="UP001220478">
    <property type="component" value="Chromosome"/>
</dbReference>
<dbReference type="InterPro" id="IPR011711">
    <property type="entry name" value="GntR_C"/>
</dbReference>
<dbReference type="Pfam" id="PF07729">
    <property type="entry name" value="FCD"/>
    <property type="match status" value="1"/>
</dbReference>
<keyword evidence="2" id="KW-0238">DNA-binding</keyword>
<dbReference type="SUPFAM" id="SSF46785">
    <property type="entry name" value="Winged helix' DNA-binding domain"/>
    <property type="match status" value="1"/>
</dbReference>
<evidence type="ECO:0000313" key="5">
    <source>
        <dbReference type="EMBL" id="WEG35594.1"/>
    </source>
</evidence>
<name>A0ABY8C5M1_9FIRM</name>
<dbReference type="SMART" id="SM00895">
    <property type="entry name" value="FCD"/>
    <property type="match status" value="1"/>
</dbReference>
<organism evidence="5 6">
    <name type="scientific">Amygdalobacter indicium</name>
    <dbReference type="NCBI Taxonomy" id="3029272"/>
    <lineage>
        <taxon>Bacteria</taxon>
        <taxon>Bacillati</taxon>
        <taxon>Bacillota</taxon>
        <taxon>Clostridia</taxon>
        <taxon>Eubacteriales</taxon>
        <taxon>Oscillospiraceae</taxon>
        <taxon>Amygdalobacter</taxon>
    </lineage>
</organism>
<evidence type="ECO:0000256" key="3">
    <source>
        <dbReference type="ARBA" id="ARBA00023163"/>
    </source>
</evidence>
<dbReference type="SMART" id="SM00345">
    <property type="entry name" value="HTH_GNTR"/>
    <property type="match status" value="1"/>
</dbReference>
<evidence type="ECO:0000313" key="6">
    <source>
        <dbReference type="Proteomes" id="UP001220478"/>
    </source>
</evidence>
<dbReference type="RefSeq" id="WP_315571705.1">
    <property type="nucleotide sequence ID" value="NZ_CP118868.1"/>
</dbReference>
<proteinExistence type="predicted"/>